<evidence type="ECO:0000259" key="4">
    <source>
        <dbReference type="PROSITE" id="PS50949"/>
    </source>
</evidence>
<dbReference type="Gene3D" id="1.10.10.10">
    <property type="entry name" value="Winged helix-like DNA-binding domain superfamily/Winged helix DNA-binding domain"/>
    <property type="match status" value="1"/>
</dbReference>
<dbReference type="SUPFAM" id="SSF48008">
    <property type="entry name" value="GntR ligand-binding domain-like"/>
    <property type="match status" value="1"/>
</dbReference>
<evidence type="ECO:0000256" key="2">
    <source>
        <dbReference type="ARBA" id="ARBA00023125"/>
    </source>
</evidence>
<reference evidence="5" key="1">
    <citation type="submission" date="2022-10" db="EMBL/GenBank/DDBJ databases">
        <title>Rhodococcus sp.75.</title>
        <authorList>
            <person name="Sun M."/>
        </authorList>
    </citation>
    <scope>NUCLEOTIDE SEQUENCE</scope>
    <source>
        <strain evidence="5">75</strain>
        <plasmid evidence="5">unnamed1</plasmid>
    </source>
</reference>
<dbReference type="InterPro" id="IPR036390">
    <property type="entry name" value="WH_DNA-bd_sf"/>
</dbReference>
<dbReference type="PRINTS" id="PR00035">
    <property type="entry name" value="HTHGNTR"/>
</dbReference>
<dbReference type="CDD" id="cd07377">
    <property type="entry name" value="WHTH_GntR"/>
    <property type="match status" value="1"/>
</dbReference>
<keyword evidence="2" id="KW-0238">DNA-binding</keyword>
<dbReference type="PANTHER" id="PTHR43537">
    <property type="entry name" value="TRANSCRIPTIONAL REGULATOR, GNTR FAMILY"/>
    <property type="match status" value="1"/>
</dbReference>
<dbReference type="SUPFAM" id="SSF46785">
    <property type="entry name" value="Winged helix' DNA-binding domain"/>
    <property type="match status" value="1"/>
</dbReference>
<evidence type="ECO:0000256" key="3">
    <source>
        <dbReference type="ARBA" id="ARBA00023163"/>
    </source>
</evidence>
<feature type="domain" description="HTH gntR-type" evidence="4">
    <location>
        <begin position="5"/>
        <end position="73"/>
    </location>
</feature>
<dbReference type="InterPro" id="IPR000524">
    <property type="entry name" value="Tscrpt_reg_HTH_GntR"/>
</dbReference>
<dbReference type="Proteomes" id="UP001164965">
    <property type="component" value="Plasmid unnamed1"/>
</dbReference>
<keyword evidence="3" id="KW-0804">Transcription</keyword>
<dbReference type="SMART" id="SM00345">
    <property type="entry name" value="HTH_GNTR"/>
    <property type="match status" value="1"/>
</dbReference>
<dbReference type="PANTHER" id="PTHR43537:SF44">
    <property type="entry name" value="GNTR FAMILY REGULATORY PROTEIN"/>
    <property type="match status" value="1"/>
</dbReference>
<dbReference type="InterPro" id="IPR008920">
    <property type="entry name" value="TF_FadR/GntR_C"/>
</dbReference>
<dbReference type="PROSITE" id="PS50949">
    <property type="entry name" value="HTH_GNTR"/>
    <property type="match status" value="1"/>
</dbReference>
<dbReference type="InterPro" id="IPR011711">
    <property type="entry name" value="GntR_C"/>
</dbReference>
<dbReference type="EMBL" id="CP110616">
    <property type="protein sequence ID" value="UZJ26861.1"/>
    <property type="molecule type" value="Genomic_DNA"/>
</dbReference>
<keyword evidence="5" id="KW-0614">Plasmid</keyword>
<organism evidence="5 6">
    <name type="scientific">Rhodococcus antarcticus</name>
    <dbReference type="NCBI Taxonomy" id="2987751"/>
    <lineage>
        <taxon>Bacteria</taxon>
        <taxon>Bacillati</taxon>
        <taxon>Actinomycetota</taxon>
        <taxon>Actinomycetes</taxon>
        <taxon>Mycobacteriales</taxon>
        <taxon>Nocardiaceae</taxon>
        <taxon>Rhodococcus</taxon>
    </lineage>
</organism>
<name>A0ABY6P6E7_9NOCA</name>
<keyword evidence="1" id="KW-0805">Transcription regulation</keyword>
<geneLocation type="plasmid" evidence="5 6">
    <name>unnamed1</name>
</geneLocation>
<dbReference type="Pfam" id="PF07729">
    <property type="entry name" value="FCD"/>
    <property type="match status" value="1"/>
</dbReference>
<protein>
    <submittedName>
        <fullName evidence="5">FCD domain-containing protein</fullName>
    </submittedName>
</protein>
<dbReference type="InterPro" id="IPR036388">
    <property type="entry name" value="WH-like_DNA-bd_sf"/>
</dbReference>
<gene>
    <name evidence="5" type="ORF">RHODO2019_18450</name>
</gene>
<dbReference type="Pfam" id="PF00392">
    <property type="entry name" value="GntR"/>
    <property type="match status" value="1"/>
</dbReference>
<evidence type="ECO:0000256" key="1">
    <source>
        <dbReference type="ARBA" id="ARBA00023015"/>
    </source>
</evidence>
<evidence type="ECO:0000313" key="6">
    <source>
        <dbReference type="Proteomes" id="UP001164965"/>
    </source>
</evidence>
<dbReference type="SMART" id="SM00895">
    <property type="entry name" value="FCD"/>
    <property type="match status" value="1"/>
</dbReference>
<proteinExistence type="predicted"/>
<dbReference type="Gene3D" id="1.20.120.530">
    <property type="entry name" value="GntR ligand-binding domain-like"/>
    <property type="match status" value="1"/>
</dbReference>
<dbReference type="RefSeq" id="WP_265384965.1">
    <property type="nucleotide sequence ID" value="NZ_CP110616.1"/>
</dbReference>
<sequence length="258" mass="27961">MTVRPPLASGLADTIVNDIIAGRYLTNAPLPSETDLATESGLSRLTVREAVKSLAAKGVVRVEQGRGTFVNPSDSWSVLDPVLLLARSNRDGDRLALPRMLIEARRVVEVAVAELAAARRTEADLADMEHALRGMRSAAAVADVAAFVAADIAFHQYVLDAARNSFITSLFDPLSRILQLTRHQTSAHEPVREHAIGHHQQILDAVRAGDPAQAGRVMREHMTQTEQDMDIYVLDPGAAMLALRAGDSEVAPRRRARG</sequence>
<evidence type="ECO:0000313" key="5">
    <source>
        <dbReference type="EMBL" id="UZJ26861.1"/>
    </source>
</evidence>
<accession>A0ABY6P6E7</accession>
<keyword evidence="6" id="KW-1185">Reference proteome</keyword>